<feature type="transmembrane region" description="Helical" evidence="8">
    <location>
        <begin position="640"/>
        <end position="662"/>
    </location>
</feature>
<feature type="transmembrane region" description="Helical" evidence="8">
    <location>
        <begin position="908"/>
        <end position="935"/>
    </location>
</feature>
<organism evidence="10 11">
    <name type="scientific">Micromonospora radicis</name>
    <dbReference type="NCBI Taxonomy" id="1894971"/>
    <lineage>
        <taxon>Bacteria</taxon>
        <taxon>Bacillati</taxon>
        <taxon>Actinomycetota</taxon>
        <taxon>Actinomycetes</taxon>
        <taxon>Micromonosporales</taxon>
        <taxon>Micromonosporaceae</taxon>
        <taxon>Micromonospora</taxon>
    </lineage>
</organism>
<dbReference type="OrthoDB" id="3268975at2"/>
<feature type="transmembrane region" description="Helical" evidence="8">
    <location>
        <begin position="880"/>
        <end position="902"/>
    </location>
</feature>
<dbReference type="Pfam" id="PF02687">
    <property type="entry name" value="FtsX"/>
    <property type="match status" value="2"/>
</dbReference>
<evidence type="ECO:0000259" key="9">
    <source>
        <dbReference type="Pfam" id="PF02687"/>
    </source>
</evidence>
<dbReference type="InterPro" id="IPR003838">
    <property type="entry name" value="ABC3_permease_C"/>
</dbReference>
<evidence type="ECO:0000256" key="4">
    <source>
        <dbReference type="ARBA" id="ARBA00022989"/>
    </source>
</evidence>
<comment type="subcellular location">
    <subcellularLocation>
        <location evidence="1">Cell membrane</location>
        <topology evidence="1">Multi-pass membrane protein</topology>
    </subcellularLocation>
</comment>
<evidence type="ECO:0000256" key="7">
    <source>
        <dbReference type="SAM" id="MobiDB-lite"/>
    </source>
</evidence>
<feature type="transmembrane region" description="Helical" evidence="8">
    <location>
        <begin position="682"/>
        <end position="706"/>
    </location>
</feature>
<proteinExistence type="inferred from homology"/>
<dbReference type="InterPro" id="IPR050250">
    <property type="entry name" value="Macrolide_Exporter_MacB"/>
</dbReference>
<evidence type="ECO:0000256" key="6">
    <source>
        <dbReference type="ARBA" id="ARBA00038076"/>
    </source>
</evidence>
<feature type="region of interest" description="Disordered" evidence="7">
    <location>
        <begin position="495"/>
        <end position="516"/>
    </location>
</feature>
<keyword evidence="11" id="KW-1185">Reference proteome</keyword>
<gene>
    <name evidence="10" type="ORF">D2L64_11840</name>
</gene>
<evidence type="ECO:0000313" key="10">
    <source>
        <dbReference type="EMBL" id="RIV38647.1"/>
    </source>
</evidence>
<dbReference type="GO" id="GO:0005886">
    <property type="term" value="C:plasma membrane"/>
    <property type="evidence" value="ECO:0007669"/>
    <property type="project" value="UniProtKB-SubCell"/>
</dbReference>
<feature type="domain" description="ABC3 transporter permease C-terminal" evidence="9">
    <location>
        <begin position="830"/>
        <end position="937"/>
    </location>
</feature>
<evidence type="ECO:0000256" key="5">
    <source>
        <dbReference type="ARBA" id="ARBA00023136"/>
    </source>
</evidence>
<name>A0A418MVU6_9ACTN</name>
<evidence type="ECO:0000256" key="1">
    <source>
        <dbReference type="ARBA" id="ARBA00004651"/>
    </source>
</evidence>
<dbReference type="AlphaFoldDB" id="A0A418MVU6"/>
<accession>A0A418MVU6</accession>
<dbReference type="PANTHER" id="PTHR30572">
    <property type="entry name" value="MEMBRANE COMPONENT OF TRANSPORTER-RELATED"/>
    <property type="match status" value="1"/>
</dbReference>
<evidence type="ECO:0000313" key="11">
    <source>
        <dbReference type="Proteomes" id="UP000283832"/>
    </source>
</evidence>
<feature type="transmembrane region" description="Helical" evidence="8">
    <location>
        <begin position="827"/>
        <end position="849"/>
    </location>
</feature>
<feature type="domain" description="ABC3 transporter permease C-terminal" evidence="9">
    <location>
        <begin position="642"/>
        <end position="748"/>
    </location>
</feature>
<sequence>MFRFIWGQLRGRAGRSVALLAGVLVATTGFVVLTGATTTSRLEVTGAVERNTRAAYDILVRPPGARTPLEAERRLVRPNYLSGLYGGITLKQYEQVQAVAGVNVAAPIAMLGYSTSYVPVSIDLTDAVDPSLDRQVIRIDPAYVAERGLSAAPGKPTYVYVTRRPLIHADFDPNTPDSARYTDGRVYSVSEACGPVPREVQPDGTSRPVCDPRTAVVEGNPGWSERELWAVVSARLLPDGRFEVTPGPLWRNSPLDSTPTTTTDRLVLEKLLTVPFLLAAVDPDAEQRLVGLADAVVDGRPLNPADTLVDDTPPGFFPQRSVPALTTNRPYLDGGLQARLTRLPAAQPAGLPPDALEKTLGQATGIPAGDRQVDLTESYQALLARGLGADGIGFGCCRGQIQVLAQPGAVDYERGPDETLRVARASPPDPAIFGDRNDPWTLPRPALSDDFGFREVRRLVVPADNALHSWNAVGVFDPNKLTGFGELSKVPLETYEPPTAEGADDPSRAALGGQPLLPSGNPAGYLSAPPLVLTTLESVPKLLEASNWANTRAPISAIRVRAADVDGYSERSAERVRLIAERIATETGLDVDITLGSSPAPQTVELPAGSFGRPDLRLTENWSALGVASVITKAVDRKSAALFLLVLVVCVLFLGNAVTAAVRDRRPQLATLSCLGWPARRIGALILGEVTLLGLAAGLLAVGLAFPLGAALGIGIDWRRALLAVPVALLLTLVAGLTPALRAARAHPAAALRPPVATARWVRRPRTLPGLALINLIRTPGRTLLGAAALAIGVAALTLVTAAAWAFEGAIVGSLLGDAVSLSVRSADAMAAIATVLLGAAAVADVLYLNIRDRSAELATLRATGWTDAALGRLIGYEGLLLGALGAVAGAGLGLGGAAWLVGDLPPALVLVAATVALTGVLVTCIAALVPAALLRRLPTAQLLAQE</sequence>
<reference evidence="10 11" key="1">
    <citation type="submission" date="2018-08" db="EMBL/GenBank/DDBJ databases">
        <title>Jishengella sp. nov., isolated from a root of Azadirachta indica A. Juss. var. siamensis Valenton.</title>
        <authorList>
            <person name="Kuncharoen N."/>
            <person name="Tanasupawat S."/>
            <person name="Kudo T."/>
            <person name="Ohkuma M."/>
        </authorList>
    </citation>
    <scope>NUCLEOTIDE SEQUENCE [LARGE SCALE GENOMIC DNA]</scope>
    <source>
        <strain evidence="10 11">AZ1-13</strain>
    </source>
</reference>
<evidence type="ECO:0000256" key="2">
    <source>
        <dbReference type="ARBA" id="ARBA00022475"/>
    </source>
</evidence>
<feature type="transmembrane region" description="Helical" evidence="8">
    <location>
        <begin position="718"/>
        <end position="737"/>
    </location>
</feature>
<evidence type="ECO:0000256" key="3">
    <source>
        <dbReference type="ARBA" id="ARBA00022692"/>
    </source>
</evidence>
<protein>
    <submittedName>
        <fullName evidence="10">ABC transporter permease</fullName>
    </submittedName>
</protein>
<keyword evidence="5 8" id="KW-0472">Membrane</keyword>
<keyword evidence="4 8" id="KW-1133">Transmembrane helix</keyword>
<keyword evidence="2" id="KW-1003">Cell membrane</keyword>
<dbReference type="PANTHER" id="PTHR30572:SF4">
    <property type="entry name" value="ABC TRANSPORTER PERMEASE YTRF"/>
    <property type="match status" value="1"/>
</dbReference>
<dbReference type="Proteomes" id="UP000283832">
    <property type="component" value="Unassembled WGS sequence"/>
</dbReference>
<keyword evidence="3 8" id="KW-0812">Transmembrane</keyword>
<comment type="caution">
    <text evidence="10">The sequence shown here is derived from an EMBL/GenBank/DDBJ whole genome shotgun (WGS) entry which is preliminary data.</text>
</comment>
<feature type="transmembrane region" description="Helical" evidence="8">
    <location>
        <begin position="784"/>
        <end position="807"/>
    </location>
</feature>
<evidence type="ECO:0000256" key="8">
    <source>
        <dbReference type="SAM" id="Phobius"/>
    </source>
</evidence>
<dbReference type="GO" id="GO:0022857">
    <property type="term" value="F:transmembrane transporter activity"/>
    <property type="evidence" value="ECO:0007669"/>
    <property type="project" value="TreeGrafter"/>
</dbReference>
<comment type="similarity">
    <text evidence="6">Belongs to the ABC-4 integral membrane protein family.</text>
</comment>
<dbReference type="RefSeq" id="WP_119575349.1">
    <property type="nucleotide sequence ID" value="NZ_QXEC01000009.1"/>
</dbReference>
<dbReference type="EMBL" id="QXEC01000009">
    <property type="protein sequence ID" value="RIV38647.1"/>
    <property type="molecule type" value="Genomic_DNA"/>
</dbReference>